<dbReference type="EC" id="2.7.13.3" evidence="2"/>
<dbReference type="SMART" id="SM00387">
    <property type="entry name" value="HATPase_c"/>
    <property type="match status" value="1"/>
</dbReference>
<evidence type="ECO:0000256" key="3">
    <source>
        <dbReference type="ARBA" id="ARBA00022553"/>
    </source>
</evidence>
<feature type="transmembrane region" description="Helical" evidence="7">
    <location>
        <begin position="12"/>
        <end position="35"/>
    </location>
</feature>
<keyword evidence="10" id="KW-1185">Reference proteome</keyword>
<keyword evidence="7" id="KW-1133">Transmembrane helix</keyword>
<dbReference type="InterPro" id="IPR036890">
    <property type="entry name" value="HATPase_C_sf"/>
</dbReference>
<evidence type="ECO:0000256" key="5">
    <source>
        <dbReference type="ARBA" id="ARBA00022777"/>
    </source>
</evidence>
<dbReference type="PANTHER" id="PTHR45436:SF5">
    <property type="entry name" value="SENSOR HISTIDINE KINASE TRCS"/>
    <property type="match status" value="1"/>
</dbReference>
<evidence type="ECO:0000256" key="4">
    <source>
        <dbReference type="ARBA" id="ARBA00022679"/>
    </source>
</evidence>
<dbReference type="Gene3D" id="6.10.340.10">
    <property type="match status" value="1"/>
</dbReference>
<keyword evidence="7" id="KW-0472">Membrane</keyword>
<dbReference type="Pfam" id="PF02518">
    <property type="entry name" value="HATPase_c"/>
    <property type="match status" value="1"/>
</dbReference>
<keyword evidence="5" id="KW-0418">Kinase</keyword>
<dbReference type="InterPro" id="IPR010910">
    <property type="entry name" value="Nitrate/nitrite_sensing_bac"/>
</dbReference>
<dbReference type="InterPro" id="IPR003594">
    <property type="entry name" value="HATPase_dom"/>
</dbReference>
<feature type="domain" description="NIT" evidence="8">
    <location>
        <begin position="53"/>
        <end position="301"/>
    </location>
</feature>
<gene>
    <name evidence="9" type="ORF">GSF22_29315</name>
</gene>
<accession>A0ABS3VZV1</accession>
<evidence type="ECO:0000256" key="7">
    <source>
        <dbReference type="SAM" id="Phobius"/>
    </source>
</evidence>
<keyword evidence="4" id="KW-0808">Transferase</keyword>
<comment type="catalytic activity">
    <reaction evidence="1">
        <text>ATP + protein L-histidine = ADP + protein N-phospho-L-histidine.</text>
        <dbReference type="EC" id="2.7.13.3"/>
    </reaction>
</comment>
<keyword evidence="9" id="KW-0067">ATP-binding</keyword>
<evidence type="ECO:0000259" key="8">
    <source>
        <dbReference type="PROSITE" id="PS50906"/>
    </source>
</evidence>
<dbReference type="PANTHER" id="PTHR45436">
    <property type="entry name" value="SENSOR HISTIDINE KINASE YKOH"/>
    <property type="match status" value="1"/>
</dbReference>
<dbReference type="InterPro" id="IPR013587">
    <property type="entry name" value="Nitrate/nitrite_sensing"/>
</dbReference>
<dbReference type="InterPro" id="IPR050428">
    <property type="entry name" value="TCS_sensor_his_kinase"/>
</dbReference>
<keyword evidence="3" id="KW-0597">Phosphoprotein</keyword>
<evidence type="ECO:0000313" key="9">
    <source>
        <dbReference type="EMBL" id="MBO4210062.1"/>
    </source>
</evidence>
<feature type="non-terminal residue" evidence="9">
    <location>
        <position position="763"/>
    </location>
</feature>
<evidence type="ECO:0000256" key="2">
    <source>
        <dbReference type="ARBA" id="ARBA00012438"/>
    </source>
</evidence>
<dbReference type="Pfam" id="PF08376">
    <property type="entry name" value="NIT"/>
    <property type="match status" value="1"/>
</dbReference>
<protein>
    <recommendedName>
        <fullName evidence="2">histidine kinase</fullName>
        <ecNumber evidence="2">2.7.13.3</ecNumber>
    </recommendedName>
</protein>
<keyword evidence="9" id="KW-0547">Nucleotide-binding</keyword>
<dbReference type="Proteomes" id="UP000823521">
    <property type="component" value="Unassembled WGS sequence"/>
</dbReference>
<organism evidence="9 10">
    <name type="scientific">Micromonospora echinofusca</name>
    <dbReference type="NCBI Taxonomy" id="47858"/>
    <lineage>
        <taxon>Bacteria</taxon>
        <taxon>Bacillati</taxon>
        <taxon>Actinomycetota</taxon>
        <taxon>Actinomycetes</taxon>
        <taxon>Micromonosporales</taxon>
        <taxon>Micromonosporaceae</taxon>
        <taxon>Micromonospora</taxon>
    </lineage>
</organism>
<sequence>MKTGNWPIRSKLVALVVMPIAALLVLWIFSTSLVVGPALKLLTAQTLFEDVGRPGERLVAELQRERRLSVVYLASRAGLPELRAQRVRTDDAVVDFRRRLADEDLRDAADDLLEGRLDQLVTGLEALPAGRAAIDQQTMDRAGALGLYSGIVAVAFGAFNATATLPDEGINRQVRALTALGQARELLGQADALLAGAITGGGYASGEHAQLVQIIGSQKFLTASAVAELPAEDRAAYQRLTEADAFVQLRSMQETLVGADGRGVPKVDVPLWQASYDTVQQQLREFELGEAQGVADRTMPVAVGILVRLAATGLLGLVAVVGSVVVALRVGRSLVHRLTGLRTVAFELAEQRLPAVVARLRQGAEVDLAREAPPLEYGSDEIGQVAHAFSAVQSTAVRSAIDEATLRRGLNEVFLNIARRSQTLLHRQLALLDRMEHRVEDPDELADLFRVDHLATRMRRHAEDLVILAGAAPGRGWRNPVPMIDVIRGAVSEIEDYARVDVASVQDAATAGRAVGDVIHLLAELIENAAVFSPPETQVRVSGELVPNGYAVEITDRGLGMSAEALTAANQRLAEPPDFDPANTARLGLFVVARLGARHGVKVQLRPSAYGGITAVVLIPTGLVVPTPDTGEPVDGGPTPVVGAQVARIGPTGRPAGRLSRLSTVPRQRSARSGRGRSAPTPLRPAPAGTGVEGGPSAVPADPPIGPDGLPRRIRQRSMSPKLLAPVDPEPSREPATRTPEQTRAAMSALQAGTARGRQDSGA</sequence>
<keyword evidence="7" id="KW-0812">Transmembrane</keyword>
<dbReference type="RefSeq" id="WP_208817173.1">
    <property type="nucleotide sequence ID" value="NZ_WVUH01000398.1"/>
</dbReference>
<dbReference type="PROSITE" id="PS50906">
    <property type="entry name" value="NIT"/>
    <property type="match status" value="1"/>
</dbReference>
<proteinExistence type="predicted"/>
<dbReference type="EMBL" id="WVUH01000398">
    <property type="protein sequence ID" value="MBO4210062.1"/>
    <property type="molecule type" value="Genomic_DNA"/>
</dbReference>
<evidence type="ECO:0000313" key="10">
    <source>
        <dbReference type="Proteomes" id="UP000823521"/>
    </source>
</evidence>
<dbReference type="GO" id="GO:0005524">
    <property type="term" value="F:ATP binding"/>
    <property type="evidence" value="ECO:0007669"/>
    <property type="project" value="UniProtKB-KW"/>
</dbReference>
<dbReference type="SUPFAM" id="SSF55874">
    <property type="entry name" value="ATPase domain of HSP90 chaperone/DNA topoisomerase II/histidine kinase"/>
    <property type="match status" value="1"/>
</dbReference>
<dbReference type="Gene3D" id="3.30.565.10">
    <property type="entry name" value="Histidine kinase-like ATPase, C-terminal domain"/>
    <property type="match status" value="1"/>
</dbReference>
<reference evidence="9 10" key="1">
    <citation type="submission" date="2019-12" db="EMBL/GenBank/DDBJ databases">
        <title>Whole genome sequencing of endophytic Actinobacterium Micromonospora sp. MPMI6T.</title>
        <authorList>
            <person name="Evv R."/>
            <person name="Podile A.R."/>
        </authorList>
    </citation>
    <scope>NUCLEOTIDE SEQUENCE [LARGE SCALE GENOMIC DNA]</scope>
    <source>
        <strain evidence="9 10">MPMI6</strain>
    </source>
</reference>
<feature type="transmembrane region" description="Helical" evidence="7">
    <location>
        <begin position="305"/>
        <end position="328"/>
    </location>
</feature>
<comment type="caution">
    <text evidence="9">The sequence shown here is derived from an EMBL/GenBank/DDBJ whole genome shotgun (WGS) entry which is preliminary data.</text>
</comment>
<name>A0ABS3VZV1_MICEH</name>
<feature type="region of interest" description="Disordered" evidence="6">
    <location>
        <begin position="629"/>
        <end position="763"/>
    </location>
</feature>
<evidence type="ECO:0000256" key="1">
    <source>
        <dbReference type="ARBA" id="ARBA00000085"/>
    </source>
</evidence>
<evidence type="ECO:0000256" key="6">
    <source>
        <dbReference type="SAM" id="MobiDB-lite"/>
    </source>
</evidence>